<reference evidence="5 6" key="1">
    <citation type="submission" date="2017-03" db="EMBL/GenBank/DDBJ databases">
        <title>Genome sequence of Clostridium chromiireducens DSM 23318.</title>
        <authorList>
            <person name="Poehlein A."/>
            <person name="Daniel R."/>
        </authorList>
    </citation>
    <scope>NUCLEOTIDE SEQUENCE [LARGE SCALE GENOMIC DNA]</scope>
    <source>
        <strain evidence="5 6">DSM 23318</strain>
    </source>
</reference>
<gene>
    <name evidence="5" type="primary">hydA</name>
    <name evidence="5" type="ORF">CLCHR_28270</name>
</gene>
<dbReference type="InterPro" id="IPR006311">
    <property type="entry name" value="TAT_signal"/>
</dbReference>
<dbReference type="RefSeq" id="WP_079440461.1">
    <property type="nucleotide sequence ID" value="NZ_MZGT01000037.1"/>
</dbReference>
<dbReference type="InterPro" id="IPR037148">
    <property type="entry name" value="NiFe-Hase_small_C_sf"/>
</dbReference>
<evidence type="ECO:0000256" key="3">
    <source>
        <dbReference type="PIRSR" id="PIRSR000310-1"/>
    </source>
</evidence>
<keyword evidence="3" id="KW-0003">3Fe-4S</keyword>
<feature type="domain" description="NADH:ubiquinone oxidoreductase-like 20kDa subunit" evidence="4">
    <location>
        <begin position="49"/>
        <end position="206"/>
    </location>
</feature>
<dbReference type="GO" id="GO:0009061">
    <property type="term" value="P:anaerobic respiration"/>
    <property type="evidence" value="ECO:0007669"/>
    <property type="project" value="TreeGrafter"/>
</dbReference>
<dbReference type="PROSITE" id="PS51318">
    <property type="entry name" value="TAT"/>
    <property type="match status" value="1"/>
</dbReference>
<keyword evidence="3" id="KW-0479">Metal-binding</keyword>
<dbReference type="STRING" id="225345.CLCHR_28270"/>
<dbReference type="OrthoDB" id="9766729at2"/>
<dbReference type="PIRSF" id="PIRSF000310">
    <property type="entry name" value="NiFe_hyd_ssu"/>
    <property type="match status" value="1"/>
</dbReference>
<dbReference type="GO" id="GO:0051538">
    <property type="term" value="F:3 iron, 4 sulfur cluster binding"/>
    <property type="evidence" value="ECO:0007669"/>
    <property type="project" value="UniProtKB-KW"/>
</dbReference>
<feature type="binding site" evidence="3">
    <location>
        <position position="261"/>
    </location>
    <ligand>
        <name>[4Fe-4S] cluster</name>
        <dbReference type="ChEBI" id="CHEBI:49883"/>
        <label>2</label>
    </ligand>
</feature>
<dbReference type="GO" id="GO:0009055">
    <property type="term" value="F:electron transfer activity"/>
    <property type="evidence" value="ECO:0007669"/>
    <property type="project" value="TreeGrafter"/>
</dbReference>
<name>A0A1V4IKZ7_9CLOT</name>
<feature type="binding site" evidence="3">
    <location>
        <position position="300"/>
    </location>
    <ligand>
        <name>[3Fe-4S] cluster</name>
        <dbReference type="ChEBI" id="CHEBI:21137"/>
    </ligand>
</feature>
<dbReference type="Gene3D" id="4.10.480.10">
    <property type="entry name" value="Cytochrome-c3 hydrogenase, C-terminal domain"/>
    <property type="match status" value="1"/>
</dbReference>
<sequence length="330" mass="35195">MKMTRRDFLKWMIASGVALGMGKMDIAKAESILDTIKFVPVIWLQAAGCSGCTIAFLDMVQNEVDTVYTVEDLLMNKLDLKYHSTLMTASASESMKILDEEYKENGYILVVEGGIPTGQDGAYCVIGERDGKPLTALQALKDFAVNASSIIAIGTCSAYKGVSGAGDNITAVKAVDEILTGYGDKIINLPGCPVQPYIIGGTIAKLLAGETLAKDSKKRPTAFYAASNLHARADSVTGKPNCPLRSQQSLKASTLGTCGRCFENMGCRGRDAETKVTCYSKLWTTDWTCKKGCFGAGSMCIGCSSPNFPFTTAGASSSIYNFKSPTITTT</sequence>
<dbReference type="InterPro" id="IPR006137">
    <property type="entry name" value="NADH_UbQ_OxRdtase-like_20kDa"/>
</dbReference>
<dbReference type="GO" id="GO:0051539">
    <property type="term" value="F:4 iron, 4 sulfur cluster binding"/>
    <property type="evidence" value="ECO:0007669"/>
    <property type="project" value="UniProtKB-KW"/>
</dbReference>
<dbReference type="Gene3D" id="3.40.50.700">
    <property type="entry name" value="NADH:ubiquinone oxidoreductase-like, 20kDa subunit"/>
    <property type="match status" value="1"/>
</dbReference>
<dbReference type="GO" id="GO:0044569">
    <property type="term" value="C:[Ni-Fe] hydrogenase complex"/>
    <property type="evidence" value="ECO:0007669"/>
    <property type="project" value="TreeGrafter"/>
</dbReference>
<comment type="caution">
    <text evidence="5">The sequence shown here is derived from an EMBL/GenBank/DDBJ whole genome shotgun (WGS) entry which is preliminary data.</text>
</comment>
<dbReference type="PANTHER" id="PTHR30013:SF5">
    <property type="entry name" value="HYDROGENASE SMALL SUBUNIT"/>
    <property type="match status" value="1"/>
</dbReference>
<feature type="binding site" evidence="3">
    <location>
        <position position="156"/>
    </location>
    <ligand>
        <name>[4Fe-4S] cluster</name>
        <dbReference type="ChEBI" id="CHEBI:49883"/>
        <label>1</label>
    </ligand>
</feature>
<keyword evidence="6" id="KW-1185">Reference proteome</keyword>
<feature type="binding site" evidence="3">
    <location>
        <position position="52"/>
    </location>
    <ligand>
        <name>[4Fe-4S] cluster</name>
        <dbReference type="ChEBI" id="CHEBI:49883"/>
        <label>1</label>
    </ligand>
</feature>
<dbReference type="Proteomes" id="UP000191056">
    <property type="component" value="Unassembled WGS sequence"/>
</dbReference>
<dbReference type="AlphaFoldDB" id="A0A1V4IKZ7"/>
<evidence type="ECO:0000256" key="2">
    <source>
        <dbReference type="ARBA" id="ARBA00023002"/>
    </source>
</evidence>
<dbReference type="EC" id="1.12.2.1" evidence="5"/>
<evidence type="ECO:0000259" key="4">
    <source>
        <dbReference type="Pfam" id="PF01058"/>
    </source>
</evidence>
<dbReference type="GO" id="GO:0008901">
    <property type="term" value="F:ferredoxin hydrogenase activity"/>
    <property type="evidence" value="ECO:0007669"/>
    <property type="project" value="InterPro"/>
</dbReference>
<dbReference type="GO" id="GO:0046872">
    <property type="term" value="F:metal ion binding"/>
    <property type="evidence" value="ECO:0007669"/>
    <property type="project" value="UniProtKB-KW"/>
</dbReference>
<keyword evidence="3" id="KW-0408">Iron</keyword>
<comment type="subunit">
    <text evidence="1">Heterodimer of a large and a small subunit.</text>
</comment>
<keyword evidence="3" id="KW-0411">Iron-sulfur</keyword>
<dbReference type="GO" id="GO:0009375">
    <property type="term" value="C:ferredoxin hydrogenase complex"/>
    <property type="evidence" value="ECO:0007669"/>
    <property type="project" value="InterPro"/>
</dbReference>
<organism evidence="5 6">
    <name type="scientific">Clostridium chromiireducens</name>
    <dbReference type="NCBI Taxonomy" id="225345"/>
    <lineage>
        <taxon>Bacteria</taxon>
        <taxon>Bacillati</taxon>
        <taxon>Bacillota</taxon>
        <taxon>Clostridia</taxon>
        <taxon>Eubacteriales</taxon>
        <taxon>Clostridiaceae</taxon>
        <taxon>Clostridium</taxon>
    </lineage>
</organism>
<evidence type="ECO:0000313" key="5">
    <source>
        <dbReference type="EMBL" id="OPJ60701.1"/>
    </source>
</evidence>
<dbReference type="Pfam" id="PF01058">
    <property type="entry name" value="Oxidored_q6"/>
    <property type="match status" value="1"/>
</dbReference>
<dbReference type="SUPFAM" id="SSF56770">
    <property type="entry name" value="HydA/Nqo6-like"/>
    <property type="match status" value="1"/>
</dbReference>
<feature type="binding site" evidence="3">
    <location>
        <position position="278"/>
    </location>
    <ligand>
        <name>[3Fe-4S] cluster</name>
        <dbReference type="ChEBI" id="CHEBI:21137"/>
    </ligand>
</feature>
<accession>A0A1V4IKZ7</accession>
<dbReference type="PANTHER" id="PTHR30013">
    <property type="entry name" value="NIFE / NIFESE HYDROGENASE SMALL SUBUNIT FAMILY MEMBER"/>
    <property type="match status" value="1"/>
</dbReference>
<proteinExistence type="predicted"/>
<keyword evidence="2 5" id="KW-0560">Oxidoreductase</keyword>
<dbReference type="InterPro" id="IPR001821">
    <property type="entry name" value="NiFe_hydrogenase_ssu"/>
</dbReference>
<protein>
    <submittedName>
        <fullName evidence="5">Periplasmic [NiFe] hydrogenase small subunit</fullName>
        <ecNumber evidence="5">1.12.2.1</ecNumber>
    </submittedName>
</protein>
<dbReference type="EMBL" id="MZGT01000037">
    <property type="protein sequence ID" value="OPJ60701.1"/>
    <property type="molecule type" value="Genomic_DNA"/>
</dbReference>
<dbReference type="GO" id="GO:0047806">
    <property type="term" value="F:cytochrome-c3 hydrogenase activity"/>
    <property type="evidence" value="ECO:0007669"/>
    <property type="project" value="UniProtKB-EC"/>
</dbReference>
<dbReference type="PRINTS" id="PR00614">
    <property type="entry name" value="NIHGNASESMLL"/>
</dbReference>
<dbReference type="InterPro" id="IPR037024">
    <property type="entry name" value="NiFe_Hase_small_N_sf"/>
</dbReference>
<feature type="binding site" evidence="3">
    <location>
        <position position="192"/>
    </location>
    <ligand>
        <name>[4Fe-4S] cluster</name>
        <dbReference type="ChEBI" id="CHEBI:49883"/>
        <label>1</label>
    </ligand>
</feature>
<dbReference type="GO" id="GO:0016020">
    <property type="term" value="C:membrane"/>
    <property type="evidence" value="ECO:0007669"/>
    <property type="project" value="TreeGrafter"/>
</dbReference>
<feature type="binding site" evidence="3">
    <location>
        <position position="230"/>
    </location>
    <ligand>
        <name>[4Fe-4S] cluster</name>
        <dbReference type="ChEBI" id="CHEBI:49883"/>
        <label>2</label>
    </ligand>
</feature>
<keyword evidence="3" id="KW-0004">4Fe-4S</keyword>
<feature type="binding site" evidence="3">
    <location>
        <position position="49"/>
    </location>
    <ligand>
        <name>[4Fe-4S] cluster</name>
        <dbReference type="ChEBI" id="CHEBI:49883"/>
        <label>1</label>
    </ligand>
</feature>
<evidence type="ECO:0000313" key="6">
    <source>
        <dbReference type="Proteomes" id="UP000191056"/>
    </source>
</evidence>
<feature type="binding site" evidence="3">
    <location>
        <position position="242"/>
    </location>
    <ligand>
        <name>[4Fe-4S] cluster</name>
        <dbReference type="ChEBI" id="CHEBI:49883"/>
        <label>2</label>
    </ligand>
</feature>
<evidence type="ECO:0000256" key="1">
    <source>
        <dbReference type="ARBA" id="ARBA00011771"/>
    </source>
</evidence>
<feature type="binding site" evidence="3">
    <location>
        <position position="303"/>
    </location>
    <ligand>
        <name>[3Fe-4S] cluster</name>
        <dbReference type="ChEBI" id="CHEBI:21137"/>
    </ligand>
</feature>
<feature type="binding site" evidence="3">
    <location>
        <position position="267"/>
    </location>
    <ligand>
        <name>[4Fe-4S] cluster</name>
        <dbReference type="ChEBI" id="CHEBI:49883"/>
        <label>2</label>
    </ligand>
</feature>